<evidence type="ECO:0000259" key="2">
    <source>
        <dbReference type="Pfam" id="PF13556"/>
    </source>
</evidence>
<evidence type="ECO:0000313" key="5">
    <source>
        <dbReference type="EMBL" id="CAA9346912.1"/>
    </source>
</evidence>
<evidence type="ECO:0000256" key="1">
    <source>
        <dbReference type="ARBA" id="ARBA00006754"/>
    </source>
</evidence>
<dbReference type="AlphaFoldDB" id="A0A6J4M0Y3"/>
<dbReference type="PANTHER" id="PTHR33744">
    <property type="entry name" value="CARBOHYDRATE DIACID REGULATOR"/>
    <property type="match status" value="1"/>
</dbReference>
<feature type="domain" description="RsbT co-antagonist protein RsbRD N-terminal" evidence="3">
    <location>
        <begin position="29"/>
        <end position="143"/>
    </location>
</feature>
<dbReference type="PANTHER" id="PTHR33744:SF1">
    <property type="entry name" value="DNA-BINDING TRANSCRIPTIONAL ACTIVATOR ADER"/>
    <property type="match status" value="1"/>
</dbReference>
<sequence>MGGSVHSSSIAAELAAEEQAAGSEHDVGPELLEGCLVTVFDAVATERRLTEGEKHTFHTRGSDAVTSGISLSGLVDLYMTACRRLWPRLPGLLSEMRGRELRTAELVRAGETMWRAADEALAELASGYQNAQRQRVRVEETARRELVDDLLGGSAGIGSLVQRAEPYGVMLTGSHIVAVAHVEQAITAAGVLTGWVEDAIQARTSEPTALALTKDGRLVCIVSAASQRHRSGEQQLARALAEVTSSAAGELARGGNWRVGVGRTHAGPRGIYRSYREALESLDVASKLGLGDRIADSEQLLVYRVLRRDRAAMVDLLSCVLEPLRQARGGPSALLDTLSAYFDAGGNTAEAARRLHLSVRAVSYRLERIHQLTGYSVSNPDAQLPLHVAVAGARLLNWPQEELLLEHD</sequence>
<dbReference type="InterPro" id="IPR042070">
    <property type="entry name" value="PucR_C-HTH_sf"/>
</dbReference>
<reference evidence="5" key="1">
    <citation type="submission" date="2020-02" db="EMBL/GenBank/DDBJ databases">
        <authorList>
            <person name="Meier V. D."/>
        </authorList>
    </citation>
    <scope>NUCLEOTIDE SEQUENCE</scope>
    <source>
        <strain evidence="5">AVDCRST_MAG29</strain>
    </source>
</reference>
<evidence type="ECO:0000259" key="3">
    <source>
        <dbReference type="Pfam" id="PF14361"/>
    </source>
</evidence>
<dbReference type="EMBL" id="CADCUG010000118">
    <property type="protein sequence ID" value="CAA9346912.1"/>
    <property type="molecule type" value="Genomic_DNA"/>
</dbReference>
<organism evidence="5">
    <name type="scientific">uncultured Nocardioidaceae bacterium</name>
    <dbReference type="NCBI Taxonomy" id="253824"/>
    <lineage>
        <taxon>Bacteria</taxon>
        <taxon>Bacillati</taxon>
        <taxon>Actinomycetota</taxon>
        <taxon>Actinomycetes</taxon>
        <taxon>Propionibacteriales</taxon>
        <taxon>Nocardioidaceae</taxon>
        <taxon>environmental samples</taxon>
    </lineage>
</organism>
<dbReference type="InterPro" id="IPR025751">
    <property type="entry name" value="RsbRD_N_dom"/>
</dbReference>
<accession>A0A6J4M0Y3</accession>
<comment type="similarity">
    <text evidence="1">Belongs to the CdaR family.</text>
</comment>
<dbReference type="Gene3D" id="1.10.10.2840">
    <property type="entry name" value="PucR C-terminal helix-turn-helix domain"/>
    <property type="match status" value="1"/>
</dbReference>
<dbReference type="InterPro" id="IPR041522">
    <property type="entry name" value="CdaR_GGDEF"/>
</dbReference>
<proteinExistence type="inferred from homology"/>
<dbReference type="Pfam" id="PF13556">
    <property type="entry name" value="HTH_30"/>
    <property type="match status" value="1"/>
</dbReference>
<dbReference type="InterPro" id="IPR025736">
    <property type="entry name" value="PucR_C-HTH_dom"/>
</dbReference>
<protein>
    <submittedName>
        <fullName evidence="5">Regulator of polyketide synthase expression</fullName>
    </submittedName>
</protein>
<feature type="domain" description="PucR C-terminal helix-turn-helix" evidence="2">
    <location>
        <begin position="334"/>
        <end position="390"/>
    </location>
</feature>
<name>A0A6J4M0Y3_9ACTN</name>
<dbReference type="InterPro" id="IPR051448">
    <property type="entry name" value="CdaR-like_regulators"/>
</dbReference>
<feature type="domain" description="CdaR GGDEF-like" evidence="4">
    <location>
        <begin position="159"/>
        <end position="284"/>
    </location>
</feature>
<dbReference type="Pfam" id="PF17853">
    <property type="entry name" value="GGDEF_2"/>
    <property type="match status" value="1"/>
</dbReference>
<dbReference type="Pfam" id="PF14361">
    <property type="entry name" value="RsbRD_N"/>
    <property type="match status" value="1"/>
</dbReference>
<evidence type="ECO:0000259" key="4">
    <source>
        <dbReference type="Pfam" id="PF17853"/>
    </source>
</evidence>
<gene>
    <name evidence="5" type="ORF">AVDCRST_MAG29-1957</name>
</gene>